<evidence type="ECO:0000313" key="4">
    <source>
        <dbReference type="Proteomes" id="UP000295172"/>
    </source>
</evidence>
<gene>
    <name evidence="3" type="ORF">E1218_30800</name>
</gene>
<dbReference type="Pfam" id="PF25275">
    <property type="entry name" value="Golvesin_C"/>
    <property type="match status" value="2"/>
</dbReference>
<dbReference type="EMBL" id="SMKR01000190">
    <property type="protein sequence ID" value="TDD15884.1"/>
    <property type="molecule type" value="Genomic_DNA"/>
</dbReference>
<dbReference type="PANTHER" id="PTHR32305:SF15">
    <property type="entry name" value="PROTEIN RHSA-RELATED"/>
    <property type="match status" value="1"/>
</dbReference>
<dbReference type="InterPro" id="IPR013783">
    <property type="entry name" value="Ig-like_fold"/>
</dbReference>
<protein>
    <submittedName>
        <fullName evidence="3">DNRLRE domain-containing protein</fullName>
    </submittedName>
</protein>
<accession>A0A4R4WHS1</accession>
<dbReference type="InterPro" id="IPR006530">
    <property type="entry name" value="YD"/>
</dbReference>
<keyword evidence="4" id="KW-1185">Reference proteome</keyword>
<feature type="non-terminal residue" evidence="3">
    <location>
        <position position="2481"/>
    </location>
</feature>
<proteinExistence type="predicted"/>
<dbReference type="RefSeq" id="WP_132326566.1">
    <property type="nucleotide sequence ID" value="NZ_SMKR01000190.1"/>
</dbReference>
<comment type="caution">
    <text evidence="3">The sequence shown here is derived from an EMBL/GenBank/DDBJ whole genome shotgun (WGS) entry which is preliminary data.</text>
</comment>
<dbReference type="Gene3D" id="2.60.40.10">
    <property type="entry name" value="Immunoglobulins"/>
    <property type="match status" value="1"/>
</dbReference>
<dbReference type="NCBIfam" id="NF033679">
    <property type="entry name" value="DNRLRE_dom"/>
    <property type="match status" value="2"/>
</dbReference>
<evidence type="ECO:0000256" key="1">
    <source>
        <dbReference type="SAM" id="MobiDB-lite"/>
    </source>
</evidence>
<dbReference type="NCBIfam" id="TIGR01643">
    <property type="entry name" value="YD_repeat_2x"/>
    <property type="match status" value="3"/>
</dbReference>
<name>A0A4R4WHS1_9ACTN</name>
<dbReference type="PANTHER" id="PTHR32305">
    <property type="match status" value="1"/>
</dbReference>
<reference evidence="3 4" key="1">
    <citation type="submission" date="2019-02" db="EMBL/GenBank/DDBJ databases">
        <title>Draft genome sequences of novel Actinobacteria.</title>
        <authorList>
            <person name="Sahin N."/>
            <person name="Ay H."/>
            <person name="Saygin H."/>
        </authorList>
    </citation>
    <scope>NUCLEOTIDE SEQUENCE [LARGE SCALE GENOMIC DNA]</scope>
    <source>
        <strain evidence="3 4">16K104</strain>
    </source>
</reference>
<dbReference type="GO" id="GO:0005975">
    <property type="term" value="P:carbohydrate metabolic process"/>
    <property type="evidence" value="ECO:0007669"/>
    <property type="project" value="UniProtKB-ARBA"/>
</dbReference>
<feature type="region of interest" description="Disordered" evidence="1">
    <location>
        <begin position="2452"/>
        <end position="2481"/>
    </location>
</feature>
<evidence type="ECO:0000259" key="2">
    <source>
        <dbReference type="Pfam" id="PF25275"/>
    </source>
</evidence>
<dbReference type="Pfam" id="PF05593">
    <property type="entry name" value="RHS_repeat"/>
    <property type="match status" value="4"/>
</dbReference>
<feature type="domain" description="Golvesin/Xly CBD-like" evidence="2">
    <location>
        <begin position="1905"/>
        <end position="2039"/>
    </location>
</feature>
<evidence type="ECO:0000313" key="3">
    <source>
        <dbReference type="EMBL" id="TDD15884.1"/>
    </source>
</evidence>
<dbReference type="InterPro" id="IPR050708">
    <property type="entry name" value="T6SS_VgrG/RHS"/>
</dbReference>
<feature type="domain" description="Golvesin/Xly CBD-like" evidence="2">
    <location>
        <begin position="329"/>
        <end position="462"/>
    </location>
</feature>
<dbReference type="Gene3D" id="2.180.10.10">
    <property type="entry name" value="RHS repeat-associated core"/>
    <property type="match status" value="4"/>
</dbReference>
<dbReference type="Proteomes" id="UP000295172">
    <property type="component" value="Unassembled WGS sequence"/>
</dbReference>
<dbReference type="InterPro" id="IPR033803">
    <property type="entry name" value="CBD-like_Golvesin-Xly"/>
</dbReference>
<sequence length="2481" mass="267548">MSDGTTQTVLSTEPVHYKDSEGKWQRIDTKVTPGAGEDAFENGRNSFRSRFGKSTDRLISFEADGTWIRLGAAGDKRKLLPTAKDSSVVFADVFGTADVRYRVTNTGVKEDVVLASVADAASEYTFELQTGGLTAKEQSDGSIGFFKKSDDKLPKYVIPAPNMSDASPQNHLGQPGYSDKITQTVTQEGGKTLLTLKPDVTWLKAEARVFPIVIDPTIIVVPDPNAAQDTSISEAAPTTTYGSHPTVLTGDDASRNTWRGLLRFDTSMIPAGTAIRSADLNMHFGAAFGSDTTTVPFAAVKATKAWSEATATWSSMSTSFDGTYAFNKVTVDDQDLTATSYEGLWEDYAHNGAVGGRFSYAPHGTTPDAFTWDARVPSAGDYLVQGHYFQASYRGKPTVKITGATPTGQPTVLNTVWDQTTGSASGAWYSLGTVHALPGKPAQVRMVRDTTTATTPIADAVSWTEFSTQTKAPGQRDLWHSFALGSYVQSWVNEPSQNFGVMLKAVNDSGTGPIGGLYYNASEATDGGETAVRPNLVITYDEPGVALQPPATIQASGPELKWSAYVDPTAREDDNLVEYQIFRGCRTLPAGTCTTPVVEYFSSSDPAGLELVGTVASDVTTWTDQSAKPSSATEPATYNYWVVARTVGDGAQNGRAASNVQTVTTPREGRVMRSFSGDISDTTLSSAQPDVVLSRPDGTSGNTRYWMQVGNNHPVYGKERAVFEFDTAAITQGTRVTDARVELFSNYGSGIGQADFDLHALTRDFVEGQATWNQATSTIDWSTPGGDYEATNLGTVRPDDNPQRLTFGSSELIAEVQSWVSNPGDNHGLLLKTRDETVPQQLLSITNGESPDSLFKPRLWVESLVKNEAQTYEADEIPERFVPGTTVTTPVTVTNTTNATWPTGLQLSYRWTEPGDSTDITVSGDRNFVPLGKALAPGEAVVLNLPVRTPINSDTGTKRLAYDLYLDLWTGSGWFSTTTPPSSNTTRPIQGCAVVTTGFLCVDRYVEDPTSNQLGLEKFLSYTGEETGAGSQLLTNLYSGNVVWSYDAMSNPSIGPSAFVRLAYNSMDVTDAGAGFGVSVQPATLTRLGSRLSVPSGGSVNNLMTFIDGDGSTHTYKLATQSAGQLTYTRPAGVSLDLTRDLTADAAHQWVFSRPDGTRFYFNQDTGRQTSVVDRNGNALTFNYDTNGRLTSATDASSRVVMTLGYDSAGLVWIRDLSGRALKFSYNGSHQVIKLEDGGSFDPATRTFGAGAPVKTFLFGYTDTSANGNAKLNSVKDPRSAETKVQYYTSTENSAYALWPKNYTDRRGNSTTFSYADPDGSVAKDIVATVTDVNGSTPSVTTYRMDGYGRTTSILDANQNASGGTKATLLAWDSDHNVIRLQEPNGAVSTWEYDPKTGYPLKVRDAMAVKNGLPGVVLTYQTLTTGARPTVLISKTSAAGRTDTFTYDANGNVETVKNGRGYGPTYTYNANGTLATAADARSNVTQYQAYDANGYPTKIIDPLLAQIDFLYDDRGNVLRVEDDFPRVTTAEYDAFGRPTKVTKPYNGTETRTTATEYDLNDNITKETAPNGAFSSSTFDAADNVLTKTLPDNNTTGRQIVYTYDVLGRRTTETAPKGVASTTDPNDFVTKYSYDRIGQVLKVETPFVDTDGSTKTPTTTYEYDLVGNQITVIDPLKNASAATDYTSKMVYDLNHRVTAVTDAAGYTSKKVYDADGLVTAEINATGHTKTTVYDEAGQPVEVKVPHTPIGARQEIRITKLTYDEAGNVTRQTRPSGRYSETVYDKNNRPVQKKGAFDTTEPGYTTPSSTFIQYYPTGEIKAQSEPTFGSSGAQWTNFTYFDSGEIKSSTDPWQISTSYGYNQLGQQTDRTMTVPGDDAKRVQSWGYYPDGALQSRSDTAAQQPVDVVDNADTWQTAATGTWATITGGTNTQGANYRTHAAAAVGSPGANDSFSWRVLPDVAGSFDVYASCPVRTDAASAATYTINHSTGVATKTVDQKACTAANPWVSLGNYSFPNGVAKTVVLKPATSGVVVADAIKLVSTNPVASRSFTYSYDANGVQTEVKDNTPSAAADTFKVTTDGLARTTQVQELKGGAEQAKTDYTYDLNSNVLSTNAQRPLGSNNLHVSRYTAYTWDVRNLVDTVKAGESPTSSLETWQYAYDPRGWRSAVDKPNGNVATQTYHEDGLARVLVEKTDDGQLVSSHSLRYNLDGDRSQDVEKVLKAGTADYLDQASTYAYTPARQLKSVVKTGVEAGDDESYVYDAAGNVTSQTIGSTASTMAYDRNRLVRTVTGATTMNHRYDVFGRSTTVDVGARVVEQNAYDGYDRLVRQQRFDTAGAPTFTRLQSFDPFDRVVSQAEKVGTAQSVSTRYTFVGLADQVAVEEERDTAGVWKVSKSYAYGAGGENLSLVDSPVNGSTSSKSFYGTNPHGDVETLTDATTGLTTSTYRYTAYGQPDRVGTTGDDAITGTPGQDADVVNPYRFN</sequence>
<dbReference type="InterPro" id="IPR031325">
    <property type="entry name" value="RHS_repeat"/>
</dbReference>
<organism evidence="3 4">
    <name type="scientific">Kribbella turkmenica</name>
    <dbReference type="NCBI Taxonomy" id="2530375"/>
    <lineage>
        <taxon>Bacteria</taxon>
        <taxon>Bacillati</taxon>
        <taxon>Actinomycetota</taxon>
        <taxon>Actinomycetes</taxon>
        <taxon>Propionibacteriales</taxon>
        <taxon>Kribbellaceae</taxon>
        <taxon>Kribbella</taxon>
    </lineage>
</organism>
<dbReference type="OrthoDB" id="3795228at2"/>